<proteinExistence type="predicted"/>
<dbReference type="PANTHER" id="PTHR34408">
    <property type="entry name" value="FAMILY PROTEIN, PUTATIVE-RELATED"/>
    <property type="match status" value="1"/>
</dbReference>
<dbReference type="EMBL" id="LR796270">
    <property type="protein sequence ID" value="CAB4133332.1"/>
    <property type="molecule type" value="Genomic_DNA"/>
</dbReference>
<dbReference type="InterPro" id="IPR023346">
    <property type="entry name" value="Lysozyme-like_dom_sf"/>
</dbReference>
<gene>
    <name evidence="1" type="ORF">UFOVP250_128</name>
</gene>
<accession>A0A6J5LIE2</accession>
<evidence type="ECO:0000313" key="1">
    <source>
        <dbReference type="EMBL" id="CAB4133332.1"/>
    </source>
</evidence>
<name>A0A6J5LIE2_9CAUD</name>
<reference evidence="1" key="1">
    <citation type="submission" date="2020-04" db="EMBL/GenBank/DDBJ databases">
        <authorList>
            <person name="Chiriac C."/>
            <person name="Salcher M."/>
            <person name="Ghai R."/>
            <person name="Kavagutti S V."/>
        </authorList>
    </citation>
    <scope>NUCLEOTIDE SEQUENCE</scope>
</reference>
<protein>
    <submittedName>
        <fullName evidence="1">COG3179 Predicted chitinase</fullName>
    </submittedName>
</protein>
<sequence>MTLTQLQQLIVGNTNPNEWYNSLMKYLPYYDINTNKRIAAFMAECCVETGNFTHLKENLNYSAAALVKVWPIHFPNMTVALKYEHKPDAIANRAYANRMGNGDEASGDGSRYLGRGLIQVTGKSNYQLLATDLHMSIADLPHFLVTYDGAVQSACLFWKRNKLNTWADQGNIDEISKVINGGTNGLKERHDNYIHALTVLGN</sequence>
<dbReference type="PANTHER" id="PTHR34408:SF1">
    <property type="entry name" value="GLYCOSYL HYDROLASE FAMILY 19 DOMAIN-CONTAINING PROTEIN HI_1415"/>
    <property type="match status" value="1"/>
</dbReference>
<dbReference type="SUPFAM" id="SSF53955">
    <property type="entry name" value="Lysozyme-like"/>
    <property type="match status" value="1"/>
</dbReference>
<dbReference type="Gene3D" id="1.10.530.10">
    <property type="match status" value="1"/>
</dbReference>
<dbReference type="InterPro" id="IPR052354">
    <property type="entry name" value="Cell_Wall_Dynamics_Protein"/>
</dbReference>
<organism evidence="1">
    <name type="scientific">uncultured Caudovirales phage</name>
    <dbReference type="NCBI Taxonomy" id="2100421"/>
    <lineage>
        <taxon>Viruses</taxon>
        <taxon>Duplodnaviria</taxon>
        <taxon>Heunggongvirae</taxon>
        <taxon>Uroviricota</taxon>
        <taxon>Caudoviricetes</taxon>
        <taxon>Peduoviridae</taxon>
        <taxon>Maltschvirus</taxon>
        <taxon>Maltschvirus maltsch</taxon>
    </lineage>
</organism>